<dbReference type="SMART" id="SM01043">
    <property type="entry name" value="BTAD"/>
    <property type="match status" value="1"/>
</dbReference>
<keyword evidence="3 5" id="KW-0238">DNA-binding</keyword>
<dbReference type="GO" id="GO:0000160">
    <property type="term" value="P:phosphorelay signal transduction system"/>
    <property type="evidence" value="ECO:0007669"/>
    <property type="project" value="InterPro"/>
</dbReference>
<keyword evidence="2" id="KW-0805">Transcription regulation</keyword>
<dbReference type="InterPro" id="IPR051677">
    <property type="entry name" value="AfsR-DnrI-RedD_regulator"/>
</dbReference>
<dbReference type="EMBL" id="WRPP01000006">
    <property type="protein sequence ID" value="MVU81333.1"/>
    <property type="molecule type" value="Genomic_DNA"/>
</dbReference>
<dbReference type="PANTHER" id="PTHR35807">
    <property type="entry name" value="TRANSCRIPTIONAL REGULATOR REDD-RELATED"/>
    <property type="match status" value="1"/>
</dbReference>
<protein>
    <recommendedName>
        <fullName evidence="6">OmpR/PhoB-type domain-containing protein</fullName>
    </recommendedName>
</protein>
<dbReference type="RefSeq" id="WP_157390928.1">
    <property type="nucleotide sequence ID" value="NZ_WRPP01000006.1"/>
</dbReference>
<dbReference type="InterPro" id="IPR001867">
    <property type="entry name" value="OmpR/PhoB-type_DNA-bd"/>
</dbReference>
<evidence type="ECO:0000256" key="2">
    <source>
        <dbReference type="ARBA" id="ARBA00023015"/>
    </source>
</evidence>
<dbReference type="GO" id="GO:0006355">
    <property type="term" value="P:regulation of DNA-templated transcription"/>
    <property type="evidence" value="ECO:0007669"/>
    <property type="project" value="InterPro"/>
</dbReference>
<proteinExistence type="inferred from homology"/>
<comment type="caution">
    <text evidence="7">The sequence shown here is derived from an EMBL/GenBank/DDBJ whole genome shotgun (WGS) entry which is preliminary data.</text>
</comment>
<dbReference type="PROSITE" id="PS51755">
    <property type="entry name" value="OMPR_PHOB"/>
    <property type="match status" value="1"/>
</dbReference>
<feature type="DNA-binding region" description="OmpR/PhoB-type" evidence="5">
    <location>
        <begin position="2"/>
        <end position="109"/>
    </location>
</feature>
<dbReference type="CDD" id="cd15831">
    <property type="entry name" value="BTAD"/>
    <property type="match status" value="1"/>
</dbReference>
<dbReference type="Gene3D" id="1.25.40.10">
    <property type="entry name" value="Tetratricopeptide repeat domain"/>
    <property type="match status" value="1"/>
</dbReference>
<evidence type="ECO:0000256" key="3">
    <source>
        <dbReference type="ARBA" id="ARBA00023125"/>
    </source>
</evidence>
<dbReference type="SUPFAM" id="SSF48452">
    <property type="entry name" value="TPR-like"/>
    <property type="match status" value="1"/>
</dbReference>
<keyword evidence="4" id="KW-0804">Transcription</keyword>
<dbReference type="InterPro" id="IPR036388">
    <property type="entry name" value="WH-like_DNA-bd_sf"/>
</dbReference>
<comment type="similarity">
    <text evidence="1">Belongs to the AfsR/DnrI/RedD regulatory family.</text>
</comment>
<reference evidence="7 8" key="1">
    <citation type="submission" date="2019-12" db="EMBL/GenBank/DDBJ databases">
        <title>Nocardia sp. nov. ET3-3 isolated from soil.</title>
        <authorList>
            <person name="Kanchanasin P."/>
            <person name="Tanasupawat S."/>
            <person name="Yuki M."/>
            <person name="Kudo T."/>
        </authorList>
    </citation>
    <scope>NUCLEOTIDE SEQUENCE [LARGE SCALE GENOMIC DNA]</scope>
    <source>
        <strain evidence="7 8">ET3-3</strain>
    </source>
</reference>
<dbReference type="SMART" id="SM00862">
    <property type="entry name" value="Trans_reg_C"/>
    <property type="match status" value="1"/>
</dbReference>
<sequence length="283" mass="31217">MQSIVTNVGIEARMLGPLHISVNDNRATLSAAKPRTLLALLAINAGRQLSTERLINEIWEEDPPRSAASTLQTYILRIRRLLGDAIGEGPTAVAATLLRTVSGGYALTPDRSWVDVHEFRGLAEQAEMADRRGQTAEAADLYRSAEMLWSGSALIDIEQGPMLRAEVAGLEQTLLCVTERRIAAEMRLGRHRAVLGELASLVARHQFHEDLHAQYMIALHRSGNRSGALEVFHRIRRSMNAELGLEPSRHLRVLQQAIINADSVLELPDQAARTPLSEFPFAS</sequence>
<dbReference type="Pfam" id="PF00486">
    <property type="entry name" value="Trans_reg_C"/>
    <property type="match status" value="1"/>
</dbReference>
<dbReference type="PANTHER" id="PTHR35807:SF1">
    <property type="entry name" value="TRANSCRIPTIONAL REGULATOR REDD"/>
    <property type="match status" value="1"/>
</dbReference>
<evidence type="ECO:0000313" key="8">
    <source>
        <dbReference type="Proteomes" id="UP000466794"/>
    </source>
</evidence>
<accession>A0A7K1V3X2</accession>
<dbReference type="Gene3D" id="1.10.10.10">
    <property type="entry name" value="Winged helix-like DNA-binding domain superfamily/Winged helix DNA-binding domain"/>
    <property type="match status" value="1"/>
</dbReference>
<organism evidence="7 8">
    <name type="scientific">Nocardia terrae</name>
    <dbReference type="NCBI Taxonomy" id="2675851"/>
    <lineage>
        <taxon>Bacteria</taxon>
        <taxon>Bacillati</taxon>
        <taxon>Actinomycetota</taxon>
        <taxon>Actinomycetes</taxon>
        <taxon>Mycobacteriales</taxon>
        <taxon>Nocardiaceae</taxon>
        <taxon>Nocardia</taxon>
    </lineage>
</organism>
<dbReference type="InterPro" id="IPR016032">
    <property type="entry name" value="Sig_transdc_resp-reg_C-effctor"/>
</dbReference>
<evidence type="ECO:0000256" key="4">
    <source>
        <dbReference type="ARBA" id="ARBA00023163"/>
    </source>
</evidence>
<dbReference type="SUPFAM" id="SSF46894">
    <property type="entry name" value="C-terminal effector domain of the bipartite response regulators"/>
    <property type="match status" value="1"/>
</dbReference>
<dbReference type="AlphaFoldDB" id="A0A7K1V3X2"/>
<evidence type="ECO:0000313" key="7">
    <source>
        <dbReference type="EMBL" id="MVU81333.1"/>
    </source>
</evidence>
<dbReference type="InterPro" id="IPR005158">
    <property type="entry name" value="BTAD"/>
</dbReference>
<name>A0A7K1V3X2_9NOCA</name>
<evidence type="ECO:0000256" key="1">
    <source>
        <dbReference type="ARBA" id="ARBA00005820"/>
    </source>
</evidence>
<evidence type="ECO:0000256" key="5">
    <source>
        <dbReference type="PROSITE-ProRule" id="PRU01091"/>
    </source>
</evidence>
<feature type="domain" description="OmpR/PhoB-type" evidence="6">
    <location>
        <begin position="2"/>
        <end position="109"/>
    </location>
</feature>
<dbReference type="GO" id="GO:0003677">
    <property type="term" value="F:DNA binding"/>
    <property type="evidence" value="ECO:0007669"/>
    <property type="project" value="UniProtKB-UniRule"/>
</dbReference>
<gene>
    <name evidence="7" type="ORF">GPX89_29335</name>
</gene>
<keyword evidence="8" id="KW-1185">Reference proteome</keyword>
<dbReference type="InterPro" id="IPR011990">
    <property type="entry name" value="TPR-like_helical_dom_sf"/>
</dbReference>
<dbReference type="Proteomes" id="UP000466794">
    <property type="component" value="Unassembled WGS sequence"/>
</dbReference>
<dbReference type="Pfam" id="PF03704">
    <property type="entry name" value="BTAD"/>
    <property type="match status" value="1"/>
</dbReference>
<evidence type="ECO:0000259" key="6">
    <source>
        <dbReference type="PROSITE" id="PS51755"/>
    </source>
</evidence>